<dbReference type="AlphaFoldDB" id="V4UHF4"/>
<keyword evidence="2" id="KW-1185">Reference proteome</keyword>
<gene>
    <name evidence="1" type="ORF">CICLE_v10027617mg</name>
</gene>
<dbReference type="InParanoid" id="V4UHF4"/>
<name>V4UHF4_CITCL</name>
<dbReference type="KEGG" id="cic:CICLE_v10027617mg"/>
<evidence type="ECO:0000313" key="2">
    <source>
        <dbReference type="Proteomes" id="UP000030687"/>
    </source>
</evidence>
<organism evidence="1 2">
    <name type="scientific">Citrus clementina</name>
    <name type="common">Clementine</name>
    <name type="synonym">Citrus deliciosa x Citrus sinensis</name>
    <dbReference type="NCBI Taxonomy" id="85681"/>
    <lineage>
        <taxon>Eukaryota</taxon>
        <taxon>Viridiplantae</taxon>
        <taxon>Streptophyta</taxon>
        <taxon>Embryophyta</taxon>
        <taxon>Tracheophyta</taxon>
        <taxon>Spermatophyta</taxon>
        <taxon>Magnoliopsida</taxon>
        <taxon>eudicotyledons</taxon>
        <taxon>Gunneridae</taxon>
        <taxon>Pentapetalae</taxon>
        <taxon>rosids</taxon>
        <taxon>malvids</taxon>
        <taxon>Sapindales</taxon>
        <taxon>Rutaceae</taxon>
        <taxon>Aurantioideae</taxon>
        <taxon>Citrus</taxon>
    </lineage>
</organism>
<dbReference type="Gramene" id="ESR38763">
    <property type="protein sequence ID" value="ESR38763"/>
    <property type="gene ID" value="CICLE_v10027617mg"/>
</dbReference>
<dbReference type="EMBL" id="KI536925">
    <property type="protein sequence ID" value="ESR38763.1"/>
    <property type="molecule type" value="Genomic_DNA"/>
</dbReference>
<sequence>MKYLSCSCNSNLKTLCYMPRHLKTVVARCSSVLKIHMQSKGKSSNFSSFLLALVFVSENLDDAATAIND</sequence>
<proteinExistence type="predicted"/>
<dbReference type="Proteomes" id="UP000030687">
    <property type="component" value="Unassembled WGS sequence"/>
</dbReference>
<accession>V4UHF4</accession>
<dbReference type="EMBL" id="KI536925">
    <property type="protein sequence ID" value="ESR38764.1"/>
    <property type="molecule type" value="Genomic_DNA"/>
</dbReference>
<evidence type="ECO:0000313" key="1">
    <source>
        <dbReference type="EMBL" id="ESR38764.1"/>
    </source>
</evidence>
<reference evidence="1 2" key="1">
    <citation type="submission" date="2013-10" db="EMBL/GenBank/DDBJ databases">
        <authorList>
            <consortium name="International Citrus Genome Consortium"/>
            <person name="Jenkins J."/>
            <person name="Schmutz J."/>
            <person name="Prochnik S."/>
            <person name="Rokhsar D."/>
            <person name="Gmitter F."/>
            <person name="Ollitrault P."/>
            <person name="Machado M."/>
            <person name="Talon M."/>
            <person name="Wincker P."/>
            <person name="Jaillon O."/>
            <person name="Morgante M."/>
        </authorList>
    </citation>
    <scope>NUCLEOTIDE SEQUENCE</scope>
    <source>
        <strain evidence="2">cv. Clemenules</strain>
    </source>
</reference>
<dbReference type="Gramene" id="ESR38764">
    <property type="protein sequence ID" value="ESR38764"/>
    <property type="gene ID" value="CICLE_v10027617mg"/>
</dbReference>
<protein>
    <submittedName>
        <fullName evidence="1">Uncharacterized protein</fullName>
    </submittedName>
</protein>